<name>A0A151Z4M0_TIELA</name>
<dbReference type="SUPFAM" id="SSF52047">
    <property type="entry name" value="RNI-like"/>
    <property type="match status" value="1"/>
</dbReference>
<feature type="compositionally biased region" description="Basic and acidic residues" evidence="1">
    <location>
        <begin position="359"/>
        <end position="371"/>
    </location>
</feature>
<dbReference type="InterPro" id="IPR006553">
    <property type="entry name" value="Leu-rich_rpt_Cys-con_subtyp"/>
</dbReference>
<dbReference type="AlphaFoldDB" id="A0A151Z4M0"/>
<sequence length="508" mass="58733">MNLFEICLNSITNLIDDNNNNEIFKNLSLEQYQQLLDCLLSKSKLTFNIISQISISLPLDFITHLDFQSTDISCFHLKLISKIKTIRSLNLSKCTRFESKSLRYLCELPKLLYLDLSKCNITNESMRFLKLMPRIEILDISYCLKLSDKGLQYISKSNTIKKVIARSVPLTDKCILYISKKINQQRKQFQTVSLFQSLLEIQLSDTLLSDQAIEGFKEFPILSYLDLYNTPKITVESLQSLEHHFNTKCPNVINCLLNTQSKRLEINRITNKFEEPDLVLSNNKLWPIHKIQHFIIQQQPSSTSKLLNNSDNNLDTSLNSSTSSLNNSFQEMDNDNSINSINLSIYLPNEQQQQKKRQRDQDDKLNEKRDFKLYKDSFSQSPTKVSYGTIHQSPSRLNIYSNGDILSNITNLQVYNNINNCSLKSPINLVHQSPHKLFNCNHLSLNTLTPLVSPKSNRKLNQYYSTTNTDIKPKMNNGYFLTPTKSTKKPMTPKINNDNDKIKEKLFI</sequence>
<gene>
    <name evidence="2" type="ORF">DLAC_10673</name>
</gene>
<proteinExistence type="predicted"/>
<dbReference type="Gene3D" id="3.80.10.10">
    <property type="entry name" value="Ribonuclease Inhibitor"/>
    <property type="match status" value="2"/>
</dbReference>
<feature type="region of interest" description="Disordered" evidence="1">
    <location>
        <begin position="346"/>
        <end position="371"/>
    </location>
</feature>
<dbReference type="Proteomes" id="UP000076078">
    <property type="component" value="Unassembled WGS sequence"/>
</dbReference>
<dbReference type="OrthoDB" id="21258at2759"/>
<accession>A0A151Z4M0</accession>
<dbReference type="InterPro" id="IPR032675">
    <property type="entry name" value="LRR_dom_sf"/>
</dbReference>
<dbReference type="FunCoup" id="A0A151Z4M0">
    <property type="interactions" value="738"/>
</dbReference>
<comment type="caution">
    <text evidence="2">The sequence shown here is derived from an EMBL/GenBank/DDBJ whole genome shotgun (WGS) entry which is preliminary data.</text>
</comment>
<keyword evidence="3" id="KW-1185">Reference proteome</keyword>
<dbReference type="Pfam" id="PF13516">
    <property type="entry name" value="LRR_6"/>
    <property type="match status" value="1"/>
</dbReference>
<dbReference type="SMART" id="SM00367">
    <property type="entry name" value="LRR_CC"/>
    <property type="match status" value="4"/>
</dbReference>
<dbReference type="InterPro" id="IPR001611">
    <property type="entry name" value="Leu-rich_rpt"/>
</dbReference>
<protein>
    <submittedName>
        <fullName evidence="2">Uncharacterized protein</fullName>
    </submittedName>
</protein>
<dbReference type="GO" id="GO:0019005">
    <property type="term" value="C:SCF ubiquitin ligase complex"/>
    <property type="evidence" value="ECO:0007669"/>
    <property type="project" value="TreeGrafter"/>
</dbReference>
<dbReference type="STRING" id="361077.A0A151Z4M0"/>
<dbReference type="GO" id="GO:0031146">
    <property type="term" value="P:SCF-dependent proteasomal ubiquitin-dependent protein catabolic process"/>
    <property type="evidence" value="ECO:0007669"/>
    <property type="project" value="TreeGrafter"/>
</dbReference>
<reference evidence="2 3" key="1">
    <citation type="submission" date="2015-12" db="EMBL/GenBank/DDBJ databases">
        <title>Dictyostelia acquired genes for synthesis and detection of signals that induce cell-type specialization by lateral gene transfer from prokaryotes.</title>
        <authorList>
            <person name="Gloeckner G."/>
            <person name="Schaap P."/>
        </authorList>
    </citation>
    <scope>NUCLEOTIDE SEQUENCE [LARGE SCALE GENOMIC DNA]</scope>
    <source>
        <strain evidence="2 3">TK</strain>
    </source>
</reference>
<evidence type="ECO:0000256" key="1">
    <source>
        <dbReference type="SAM" id="MobiDB-lite"/>
    </source>
</evidence>
<evidence type="ECO:0000313" key="2">
    <source>
        <dbReference type="EMBL" id="KYQ88867.1"/>
    </source>
</evidence>
<dbReference type="EMBL" id="LODT01000047">
    <property type="protein sequence ID" value="KYQ88867.1"/>
    <property type="molecule type" value="Genomic_DNA"/>
</dbReference>
<dbReference type="PANTHER" id="PTHR13318">
    <property type="entry name" value="PARTNER OF PAIRED, ISOFORM B-RELATED"/>
    <property type="match status" value="1"/>
</dbReference>
<dbReference type="InParanoid" id="A0A151Z4M0"/>
<organism evidence="2 3">
    <name type="scientific">Tieghemostelium lacteum</name>
    <name type="common">Slime mold</name>
    <name type="synonym">Dictyostelium lacteum</name>
    <dbReference type="NCBI Taxonomy" id="361077"/>
    <lineage>
        <taxon>Eukaryota</taxon>
        <taxon>Amoebozoa</taxon>
        <taxon>Evosea</taxon>
        <taxon>Eumycetozoa</taxon>
        <taxon>Dictyostelia</taxon>
        <taxon>Dictyosteliales</taxon>
        <taxon>Raperosteliaceae</taxon>
        <taxon>Tieghemostelium</taxon>
    </lineage>
</organism>
<evidence type="ECO:0000313" key="3">
    <source>
        <dbReference type="Proteomes" id="UP000076078"/>
    </source>
</evidence>